<organism evidence="1 2">
    <name type="scientific">Prosthecobacter debontii</name>
    <dbReference type="NCBI Taxonomy" id="48467"/>
    <lineage>
        <taxon>Bacteria</taxon>
        <taxon>Pseudomonadati</taxon>
        <taxon>Verrucomicrobiota</taxon>
        <taxon>Verrucomicrobiia</taxon>
        <taxon>Verrucomicrobiales</taxon>
        <taxon>Verrucomicrobiaceae</taxon>
        <taxon>Prosthecobacter</taxon>
    </lineage>
</organism>
<proteinExistence type="predicted"/>
<evidence type="ECO:0000313" key="2">
    <source>
        <dbReference type="Proteomes" id="UP000190774"/>
    </source>
</evidence>
<keyword evidence="2" id="KW-1185">Reference proteome</keyword>
<name>A0A1T4Z2H2_9BACT</name>
<dbReference type="Proteomes" id="UP000190774">
    <property type="component" value="Unassembled WGS sequence"/>
</dbReference>
<reference evidence="2" key="1">
    <citation type="submission" date="2017-02" db="EMBL/GenBank/DDBJ databases">
        <authorList>
            <person name="Varghese N."/>
            <person name="Submissions S."/>
        </authorList>
    </citation>
    <scope>NUCLEOTIDE SEQUENCE [LARGE SCALE GENOMIC DNA]</scope>
    <source>
        <strain evidence="2">ATCC 700200</strain>
    </source>
</reference>
<protein>
    <submittedName>
        <fullName evidence="1">Uncharacterized protein</fullName>
    </submittedName>
</protein>
<evidence type="ECO:0000313" key="1">
    <source>
        <dbReference type="EMBL" id="SKB07751.1"/>
    </source>
</evidence>
<gene>
    <name evidence="1" type="ORF">SAMN02745166_04779</name>
</gene>
<dbReference type="AlphaFoldDB" id="A0A1T4Z2H2"/>
<accession>A0A1T4Z2H2</accession>
<sequence>MTGGTKAWRASPVCWSEATDFFHKNDRELSNAAPLVRQDDEAWHILPASDEPYFTHSLS</sequence>
<dbReference type="EMBL" id="FUYE01000024">
    <property type="protein sequence ID" value="SKB07751.1"/>
    <property type="molecule type" value="Genomic_DNA"/>
</dbReference>